<accession>A0A5J5EUJ1</accession>
<dbReference type="AlphaFoldDB" id="A0A5J5EUJ1"/>
<dbReference type="EMBL" id="VXIS01000119">
    <property type="protein sequence ID" value="KAA8903351.1"/>
    <property type="molecule type" value="Genomic_DNA"/>
</dbReference>
<dbReference type="Proteomes" id="UP000326924">
    <property type="component" value="Unassembled WGS sequence"/>
</dbReference>
<evidence type="ECO:0000313" key="1">
    <source>
        <dbReference type="EMBL" id="KAA8903351.1"/>
    </source>
</evidence>
<dbReference type="InParanoid" id="A0A5J5EUJ1"/>
<organism evidence="1 2">
    <name type="scientific">Sphaerosporella brunnea</name>
    <dbReference type="NCBI Taxonomy" id="1250544"/>
    <lineage>
        <taxon>Eukaryota</taxon>
        <taxon>Fungi</taxon>
        <taxon>Dikarya</taxon>
        <taxon>Ascomycota</taxon>
        <taxon>Pezizomycotina</taxon>
        <taxon>Pezizomycetes</taxon>
        <taxon>Pezizales</taxon>
        <taxon>Pyronemataceae</taxon>
        <taxon>Sphaerosporella</taxon>
    </lineage>
</organism>
<evidence type="ECO:0000313" key="2">
    <source>
        <dbReference type="Proteomes" id="UP000326924"/>
    </source>
</evidence>
<keyword evidence="2" id="KW-1185">Reference proteome</keyword>
<name>A0A5J5EUJ1_9PEZI</name>
<sequence length="281" mass="31869">MKDAVAVPPGDVDMADERHCRFPNYLGTDAGVRKSAKGLVVFQICSVAGQQSGRGDARRGCTVLHSIGERIDAHDRDPWMLAIFLFGSSTSRVDYDNQVIVFGIAGHGHGEVIGDVHRRYTLLGSWKVKLRVGGLLDKLGELVYKFKSPRTTMRMVALSKSVKTTDTDCSLHPLNFRACSSREHRKRRFSLWRPATTMEYPLHQHLVRENRVSLPHALWGVDKMLYKSDRSTGNIARKIDDSCSFPTTERYRWCHIVPYGMYSAFTETLLEEECHMMMCVT</sequence>
<gene>
    <name evidence="1" type="ORF">FN846DRAFT_985524</name>
</gene>
<reference evidence="1 2" key="1">
    <citation type="submission" date="2019-09" db="EMBL/GenBank/DDBJ databases">
        <title>Draft genome of the ectomycorrhizal ascomycete Sphaerosporella brunnea.</title>
        <authorList>
            <consortium name="DOE Joint Genome Institute"/>
            <person name="Benucci G.M."/>
            <person name="Marozzi G."/>
            <person name="Antonielli L."/>
            <person name="Sanchez S."/>
            <person name="Marco P."/>
            <person name="Wang X."/>
            <person name="Falini L.B."/>
            <person name="Barry K."/>
            <person name="Haridas S."/>
            <person name="Lipzen A."/>
            <person name="Labutti K."/>
            <person name="Grigoriev I.V."/>
            <person name="Murat C."/>
            <person name="Martin F."/>
            <person name="Albertini E."/>
            <person name="Donnini D."/>
            <person name="Bonito G."/>
        </authorList>
    </citation>
    <scope>NUCLEOTIDE SEQUENCE [LARGE SCALE GENOMIC DNA]</scope>
    <source>
        <strain evidence="1 2">Sb_GMNB300</strain>
    </source>
</reference>
<proteinExistence type="predicted"/>
<protein>
    <submittedName>
        <fullName evidence="1">Uncharacterized protein</fullName>
    </submittedName>
</protein>
<comment type="caution">
    <text evidence="1">The sequence shown here is derived from an EMBL/GenBank/DDBJ whole genome shotgun (WGS) entry which is preliminary data.</text>
</comment>